<gene>
    <name evidence="1" type="ORF">DI533_17295</name>
</gene>
<comment type="caution">
    <text evidence="1">The sequence shown here is derived from an EMBL/GenBank/DDBJ whole genome shotgun (WGS) entry which is preliminary data.</text>
</comment>
<protein>
    <submittedName>
        <fullName evidence="1">Response regulator</fullName>
    </submittedName>
</protein>
<dbReference type="SUPFAM" id="SSF52172">
    <property type="entry name" value="CheY-like"/>
    <property type="match status" value="1"/>
</dbReference>
<sequence>MTQIRRILIVEDDEFKAKDISLFVRNQITAETIVASDLGTAIGVLQSSNFSLIVLDMALPSRNVKRNGGSGASLLSGGLEIIYRLEELQRRDPVVIITQYPDIPVNGEFVNVRQLSKFPSRYFDANVVGCIQYMRSDPKSWTRDLANVLGKIP</sequence>
<accession>A0A2W5S3B3</accession>
<dbReference type="Proteomes" id="UP000248975">
    <property type="component" value="Unassembled WGS sequence"/>
</dbReference>
<reference evidence="1 2" key="1">
    <citation type="submission" date="2017-08" db="EMBL/GenBank/DDBJ databases">
        <title>Infants hospitalized years apart are colonized by the same room-sourced microbial strains.</title>
        <authorList>
            <person name="Brooks B."/>
            <person name="Olm M.R."/>
            <person name="Firek B.A."/>
            <person name="Baker R."/>
            <person name="Thomas B.C."/>
            <person name="Morowitz M.J."/>
            <person name="Banfield J.F."/>
        </authorList>
    </citation>
    <scope>NUCLEOTIDE SEQUENCE [LARGE SCALE GENOMIC DNA]</scope>
    <source>
        <strain evidence="1">S2_003_000_R2_11</strain>
    </source>
</reference>
<organism evidence="1 2">
    <name type="scientific">Cereibacter sphaeroides</name>
    <name type="common">Rhodobacter sphaeroides</name>
    <dbReference type="NCBI Taxonomy" id="1063"/>
    <lineage>
        <taxon>Bacteria</taxon>
        <taxon>Pseudomonadati</taxon>
        <taxon>Pseudomonadota</taxon>
        <taxon>Alphaproteobacteria</taxon>
        <taxon>Rhodobacterales</taxon>
        <taxon>Paracoccaceae</taxon>
        <taxon>Cereibacter</taxon>
    </lineage>
</organism>
<dbReference type="Gene3D" id="3.40.50.2300">
    <property type="match status" value="1"/>
</dbReference>
<dbReference type="EMBL" id="QFQS01000004">
    <property type="protein sequence ID" value="PZQ96189.1"/>
    <property type="molecule type" value="Genomic_DNA"/>
</dbReference>
<dbReference type="AlphaFoldDB" id="A0A2W5S3B3"/>
<evidence type="ECO:0000313" key="1">
    <source>
        <dbReference type="EMBL" id="PZQ96189.1"/>
    </source>
</evidence>
<name>A0A2W5S3B3_CERSP</name>
<evidence type="ECO:0000313" key="2">
    <source>
        <dbReference type="Proteomes" id="UP000248975"/>
    </source>
</evidence>
<proteinExistence type="predicted"/>
<dbReference type="InterPro" id="IPR011006">
    <property type="entry name" value="CheY-like_superfamily"/>
</dbReference>